<evidence type="ECO:0000313" key="2">
    <source>
        <dbReference type="Proteomes" id="UP001172155"/>
    </source>
</evidence>
<proteinExistence type="predicted"/>
<dbReference type="Proteomes" id="UP001172155">
    <property type="component" value="Unassembled WGS sequence"/>
</dbReference>
<accession>A0AA40F4W1</accession>
<comment type="caution">
    <text evidence="1">The sequence shown here is derived from an EMBL/GenBank/DDBJ whole genome shotgun (WGS) entry which is preliminary data.</text>
</comment>
<dbReference type="EMBL" id="JAUKUD010000002">
    <property type="protein sequence ID" value="KAK0751257.1"/>
    <property type="molecule type" value="Genomic_DNA"/>
</dbReference>
<sequence length="218" mass="24155">MEAAQAAGTAGSGVKYNVPEDWPEWANALRATATSANIWQYIDPESAVEMPAEPVRPRLSSGNYAKRAPYPANISALTLARYATVPEQEPTMEGIAESPAELTKLGKACWDYHQAEYKADVAEYTPIRAARTQLNTWIQNTISSDYRNAYKTHITEAHKWEKKMAEWTTIWRSTMDEGARQGLPEVAEARSWFGDLTDALIHSGTGKSVADGYLLSVQ</sequence>
<dbReference type="AlphaFoldDB" id="A0AA40F4W1"/>
<feature type="non-terminal residue" evidence="1">
    <location>
        <position position="218"/>
    </location>
</feature>
<protein>
    <submittedName>
        <fullName evidence="1">Uncharacterized protein</fullName>
    </submittedName>
</protein>
<organism evidence="1 2">
    <name type="scientific">Schizothecium vesticola</name>
    <dbReference type="NCBI Taxonomy" id="314040"/>
    <lineage>
        <taxon>Eukaryota</taxon>
        <taxon>Fungi</taxon>
        <taxon>Dikarya</taxon>
        <taxon>Ascomycota</taxon>
        <taxon>Pezizomycotina</taxon>
        <taxon>Sordariomycetes</taxon>
        <taxon>Sordariomycetidae</taxon>
        <taxon>Sordariales</taxon>
        <taxon>Schizotheciaceae</taxon>
        <taxon>Schizothecium</taxon>
    </lineage>
</organism>
<name>A0AA40F4W1_9PEZI</name>
<evidence type="ECO:0000313" key="1">
    <source>
        <dbReference type="EMBL" id="KAK0751257.1"/>
    </source>
</evidence>
<gene>
    <name evidence="1" type="ORF">B0T18DRAFT_361675</name>
</gene>
<keyword evidence="2" id="KW-1185">Reference proteome</keyword>
<reference evidence="1" key="1">
    <citation type="submission" date="2023-06" db="EMBL/GenBank/DDBJ databases">
        <title>Genome-scale phylogeny and comparative genomics of the fungal order Sordariales.</title>
        <authorList>
            <consortium name="Lawrence Berkeley National Laboratory"/>
            <person name="Hensen N."/>
            <person name="Bonometti L."/>
            <person name="Westerberg I."/>
            <person name="Brannstrom I.O."/>
            <person name="Guillou S."/>
            <person name="Cros-Aarteil S."/>
            <person name="Calhoun S."/>
            <person name="Haridas S."/>
            <person name="Kuo A."/>
            <person name="Mondo S."/>
            <person name="Pangilinan J."/>
            <person name="Riley R."/>
            <person name="LaButti K."/>
            <person name="Andreopoulos B."/>
            <person name="Lipzen A."/>
            <person name="Chen C."/>
            <person name="Yanf M."/>
            <person name="Daum C."/>
            <person name="Ng V."/>
            <person name="Clum A."/>
            <person name="Steindorff A."/>
            <person name="Ohm R."/>
            <person name="Martin F."/>
            <person name="Silar P."/>
            <person name="Natvig D."/>
            <person name="Lalanne C."/>
            <person name="Gautier V."/>
            <person name="Ament-velasquez S.L."/>
            <person name="Kruys A."/>
            <person name="Hutchinson M.I."/>
            <person name="Powell A.J."/>
            <person name="Barry K."/>
            <person name="Miller A.N."/>
            <person name="Grigoriev I.V."/>
            <person name="Debuchy R."/>
            <person name="Gladieux P."/>
            <person name="Thoren M.H."/>
            <person name="Johannesson H."/>
        </authorList>
    </citation>
    <scope>NUCLEOTIDE SEQUENCE</scope>
    <source>
        <strain evidence="1">SMH3187-1</strain>
    </source>
</reference>